<proteinExistence type="predicted"/>
<dbReference type="Pfam" id="PF13349">
    <property type="entry name" value="DUF4097"/>
    <property type="match status" value="1"/>
</dbReference>
<evidence type="ECO:0000313" key="2">
    <source>
        <dbReference type="EMBL" id="SFO65071.1"/>
    </source>
</evidence>
<dbReference type="eggNOG" id="COG3595">
    <property type="taxonomic scope" value="Bacteria"/>
</dbReference>
<reference evidence="2 3" key="1">
    <citation type="submission" date="2016-10" db="EMBL/GenBank/DDBJ databases">
        <authorList>
            <person name="de Groot N.N."/>
        </authorList>
    </citation>
    <scope>NUCLEOTIDE SEQUENCE [LARGE SCALE GENOMIC DNA]</scope>
    <source>
        <strain evidence="2 3">DSM 43067</strain>
    </source>
</reference>
<organism evidence="2 3">
    <name type="scientific">Actinomadura madurae</name>
    <dbReference type="NCBI Taxonomy" id="1993"/>
    <lineage>
        <taxon>Bacteria</taxon>
        <taxon>Bacillati</taxon>
        <taxon>Actinomycetota</taxon>
        <taxon>Actinomycetes</taxon>
        <taxon>Streptosporangiales</taxon>
        <taxon>Thermomonosporaceae</taxon>
        <taxon>Actinomadura</taxon>
    </lineage>
</organism>
<dbReference type="STRING" id="1993.SAMN04489713_108131"/>
<evidence type="ECO:0000259" key="1">
    <source>
        <dbReference type="Pfam" id="PF13349"/>
    </source>
</evidence>
<accession>A0A1I5IY52</accession>
<name>A0A1I5IY52_9ACTN</name>
<gene>
    <name evidence="2" type="ORF">SAMN04489713_108131</name>
</gene>
<dbReference type="InParanoid" id="A0A1I5IY52"/>
<feature type="domain" description="DUF4097" evidence="1">
    <location>
        <begin position="66"/>
        <end position="268"/>
    </location>
</feature>
<dbReference type="AlphaFoldDB" id="A0A1I5IY52"/>
<protein>
    <submittedName>
        <fullName evidence="2">Putative adhesin</fullName>
    </submittedName>
</protein>
<dbReference type="InterPro" id="IPR025164">
    <property type="entry name" value="Toastrack_DUF4097"/>
</dbReference>
<dbReference type="RefSeq" id="WP_256255418.1">
    <property type="nucleotide sequence ID" value="NZ_FOVH01000008.1"/>
</dbReference>
<keyword evidence="3" id="KW-1185">Reference proteome</keyword>
<dbReference type="EMBL" id="FOVH01000008">
    <property type="protein sequence ID" value="SFO65071.1"/>
    <property type="molecule type" value="Genomic_DNA"/>
</dbReference>
<evidence type="ECO:0000313" key="3">
    <source>
        <dbReference type="Proteomes" id="UP000183413"/>
    </source>
</evidence>
<sequence length="284" mass="29366">MWVRSDEGHIAMSRWTIDEPTTLDFDGVVALRVTLIAGSVSVLASAERPSIMVGDVEGPPLVVTHEAGMLTVTHEKLWEGVLSWLRTNRVRAAITVTVPHDCPVTLNLVSADAVVTGTTSRTSIKSASGDVTLDGVAGKVDANTVSGDIEAQGLDGRVSFTSVSGDLSLAGASVDHLAARAVSGRIAADLSLGGDGGVDVNTVSGEVALRVPESTNAQITLNSAAGQIDSSFPELSRQERTVSRSASGKIGDGSGRITVNTVSGRITLLGRADAPEITTPRMEN</sequence>
<dbReference type="Proteomes" id="UP000183413">
    <property type="component" value="Unassembled WGS sequence"/>
</dbReference>